<dbReference type="EC" id="5.6.2.1" evidence="4"/>
<evidence type="ECO:0000256" key="4">
    <source>
        <dbReference type="RuleBase" id="RU362092"/>
    </source>
</evidence>
<dbReference type="InterPro" id="IPR000380">
    <property type="entry name" value="Topo_IA"/>
</dbReference>
<dbReference type="InterPro" id="IPR013826">
    <property type="entry name" value="Topo_IA_cen_sub3"/>
</dbReference>
<evidence type="ECO:0000313" key="7">
    <source>
        <dbReference type="EMBL" id="KAF3455420.1"/>
    </source>
</evidence>
<dbReference type="EMBL" id="VOIH02000001">
    <property type="protein sequence ID" value="KAF3455420.1"/>
    <property type="molecule type" value="Genomic_DNA"/>
</dbReference>
<dbReference type="InterPro" id="IPR013497">
    <property type="entry name" value="Topo_IA_cen"/>
</dbReference>
<dbReference type="PANTHER" id="PTHR11390:SF20">
    <property type="entry name" value="DNA TOPOISOMERASE 3-BETA-1"/>
    <property type="match status" value="1"/>
</dbReference>
<evidence type="ECO:0000256" key="5">
    <source>
        <dbReference type="SAM" id="SignalP"/>
    </source>
</evidence>
<evidence type="ECO:0000256" key="2">
    <source>
        <dbReference type="ARBA" id="ARBA00023125"/>
    </source>
</evidence>
<dbReference type="GO" id="GO:0006265">
    <property type="term" value="P:DNA topological change"/>
    <property type="evidence" value="ECO:0007669"/>
    <property type="project" value="InterPro"/>
</dbReference>
<keyword evidence="8" id="KW-1185">Reference proteome</keyword>
<accession>A0A8K0MS13</accession>
<dbReference type="SUPFAM" id="SSF56712">
    <property type="entry name" value="Prokaryotic type I DNA topoisomerase"/>
    <property type="match status" value="1"/>
</dbReference>
<dbReference type="GO" id="GO:0006310">
    <property type="term" value="P:DNA recombination"/>
    <property type="evidence" value="ECO:0007669"/>
    <property type="project" value="TreeGrafter"/>
</dbReference>
<dbReference type="Gene3D" id="2.70.20.10">
    <property type="entry name" value="Topoisomerase I, domain 3"/>
    <property type="match status" value="1"/>
</dbReference>
<proteinExistence type="inferred from homology"/>
<evidence type="ECO:0000256" key="3">
    <source>
        <dbReference type="ARBA" id="ARBA00023235"/>
    </source>
</evidence>
<dbReference type="Pfam" id="PF01131">
    <property type="entry name" value="Topoisom_bac"/>
    <property type="match status" value="1"/>
</dbReference>
<dbReference type="GO" id="GO:0005634">
    <property type="term" value="C:nucleus"/>
    <property type="evidence" value="ECO:0007669"/>
    <property type="project" value="TreeGrafter"/>
</dbReference>
<dbReference type="InterPro" id="IPR013824">
    <property type="entry name" value="Topo_IA_cen_sub1"/>
</dbReference>
<dbReference type="GO" id="GO:0003677">
    <property type="term" value="F:DNA binding"/>
    <property type="evidence" value="ECO:0007669"/>
    <property type="project" value="UniProtKB-KW"/>
</dbReference>
<dbReference type="InterPro" id="IPR003602">
    <property type="entry name" value="Topo_IA_DNA-bd_dom"/>
</dbReference>
<dbReference type="AlphaFoldDB" id="A0A8K0MS13"/>
<dbReference type="GO" id="GO:0006281">
    <property type="term" value="P:DNA repair"/>
    <property type="evidence" value="ECO:0007669"/>
    <property type="project" value="TreeGrafter"/>
</dbReference>
<sequence length="441" mass="49764">MYTILAILGVVASSALGLGPQVAMQRSERLYPRGFISKSICLHTCHKLSRVSRLALVVELRLLADGYHKRELGTDAGDHPPITPMLSATEDMLEHDAWRLYEYVCQHLLEVCLLTARHHVAVKGFTTVMPWLAVHEKNLPQFLKGGKMDIWKVDLFEGSTMPPDFLSENDLISLMEKNGIGMDASIPVHISNICERNFVQIENKNALFEAQFSPLADSGRNLSKYGKCLQYMNAGMDEDAKHNVENPFWLKKGRDLAHQATVYWSSIFVLPKEVCKVIDQILGSFLWHGAVGISKAAKVAWDVVYPRKGKGVFLGLKRVHDRRKKQKMEIFTVGVAKMADYTVVPIARQVGYLYFYKSNLDELKTQIENLMHVRKRLQDSVDQALGNGEDWFMKVDKIGQVCAFLEDGALAKNKCFSGTFPNLALLSRLSKKAKKMARFCL</sequence>
<reference evidence="7" key="1">
    <citation type="submission" date="2020-03" db="EMBL/GenBank/DDBJ databases">
        <title>A high-quality chromosome-level genome assembly of a woody plant with both climbing and erect habits, Rhamnella rubrinervis.</title>
        <authorList>
            <person name="Lu Z."/>
            <person name="Yang Y."/>
            <person name="Zhu X."/>
            <person name="Sun Y."/>
        </authorList>
    </citation>
    <scope>NUCLEOTIDE SEQUENCE</scope>
    <source>
        <strain evidence="7">BYM</strain>
        <tissue evidence="7">Leaf</tissue>
    </source>
</reference>
<feature type="domain" description="Topo IA-type catalytic" evidence="6">
    <location>
        <begin position="1"/>
        <end position="282"/>
    </location>
</feature>
<keyword evidence="2 4" id="KW-0238">DNA-binding</keyword>
<dbReference type="PROSITE" id="PS52039">
    <property type="entry name" value="TOPO_IA_2"/>
    <property type="match status" value="1"/>
</dbReference>
<dbReference type="Proteomes" id="UP000796880">
    <property type="component" value="Unassembled WGS sequence"/>
</dbReference>
<keyword evidence="5" id="KW-0732">Signal</keyword>
<dbReference type="SMART" id="SM00437">
    <property type="entry name" value="TOP1Ac"/>
    <property type="match status" value="1"/>
</dbReference>
<comment type="catalytic activity">
    <reaction evidence="4">
        <text>ATP-independent breakage of single-stranded DNA, followed by passage and rejoining.</text>
        <dbReference type="EC" id="5.6.2.1"/>
    </reaction>
</comment>
<dbReference type="OrthoDB" id="1938625at2759"/>
<comment type="function">
    <text evidence="4">Introduces a single-strand break via transesterification at a target site in duplex DNA. Releases the supercoiling and torsional tension of DNA introduced during the DNA replication and transcription by transiently cleaving and rejoining one strand of the DNA duplex. The scissile phosphodiester is attacked by the catalytic tyrosine of the enzyme, resulting in the formation of a DNA-(5'-phosphotyrosyl)-enzyme intermediate and the expulsion of a 3'-OH DNA strand.</text>
</comment>
<keyword evidence="3 4" id="KW-0413">Isomerase</keyword>
<feature type="signal peptide" evidence="5">
    <location>
        <begin position="1"/>
        <end position="17"/>
    </location>
</feature>
<evidence type="ECO:0000256" key="1">
    <source>
        <dbReference type="ARBA" id="ARBA00023029"/>
    </source>
</evidence>
<name>A0A8K0MS13_9ROSA</name>
<comment type="caution">
    <text evidence="7">The sequence shown here is derived from an EMBL/GenBank/DDBJ whole genome shotgun (WGS) entry which is preliminary data.</text>
</comment>
<dbReference type="Gene3D" id="1.10.460.10">
    <property type="entry name" value="Topoisomerase I, domain 2"/>
    <property type="match status" value="1"/>
</dbReference>
<keyword evidence="1 4" id="KW-0799">Topoisomerase</keyword>
<protein>
    <recommendedName>
        <fullName evidence="4">DNA topoisomerase</fullName>
        <ecNumber evidence="4">5.6.2.1</ecNumber>
    </recommendedName>
</protein>
<dbReference type="InterPro" id="IPR013825">
    <property type="entry name" value="Topo_IA_cen_sub2"/>
</dbReference>
<gene>
    <name evidence="7" type="ORF">FNV43_RR00045</name>
</gene>
<comment type="similarity">
    <text evidence="4">Belongs to the type IA topoisomerase family.</text>
</comment>
<evidence type="ECO:0000259" key="6">
    <source>
        <dbReference type="PROSITE" id="PS52039"/>
    </source>
</evidence>
<feature type="chain" id="PRO_5035452637" description="DNA topoisomerase" evidence="5">
    <location>
        <begin position="18"/>
        <end position="441"/>
    </location>
</feature>
<organism evidence="7 8">
    <name type="scientific">Rhamnella rubrinervis</name>
    <dbReference type="NCBI Taxonomy" id="2594499"/>
    <lineage>
        <taxon>Eukaryota</taxon>
        <taxon>Viridiplantae</taxon>
        <taxon>Streptophyta</taxon>
        <taxon>Embryophyta</taxon>
        <taxon>Tracheophyta</taxon>
        <taxon>Spermatophyta</taxon>
        <taxon>Magnoliopsida</taxon>
        <taxon>eudicotyledons</taxon>
        <taxon>Gunneridae</taxon>
        <taxon>Pentapetalae</taxon>
        <taxon>rosids</taxon>
        <taxon>fabids</taxon>
        <taxon>Rosales</taxon>
        <taxon>Rhamnaceae</taxon>
        <taxon>rhamnoid group</taxon>
        <taxon>Rhamneae</taxon>
        <taxon>Rhamnella</taxon>
    </lineage>
</organism>
<dbReference type="InterPro" id="IPR023405">
    <property type="entry name" value="Topo_IA_core_domain"/>
</dbReference>
<evidence type="ECO:0000313" key="8">
    <source>
        <dbReference type="Proteomes" id="UP000796880"/>
    </source>
</evidence>
<dbReference type="PANTHER" id="PTHR11390">
    <property type="entry name" value="PROKARYOTIC DNA TOPOISOMERASE"/>
    <property type="match status" value="1"/>
</dbReference>
<dbReference type="GO" id="GO:0003917">
    <property type="term" value="F:DNA topoisomerase type I (single strand cut, ATP-independent) activity"/>
    <property type="evidence" value="ECO:0007669"/>
    <property type="project" value="UniProtKB-EC"/>
</dbReference>
<dbReference type="Gene3D" id="1.10.290.10">
    <property type="entry name" value="Topoisomerase I, domain 4"/>
    <property type="match status" value="1"/>
</dbReference>